<name>A0AAV7WC83_PLEWA</name>
<sequence length="151" mass="16280">MHHTPDRRSTYDFFPHAQDFHASSLGVKRTPHCSEDPRLRAGNRRKALAVMSLAGSQGGAGEFDLAKLEAYSASQLKGFCKGMGLPTQGASRKEEYQNALRAWVEARSQEDVDVEGSEDDSSEDLPIAVMGVTPLDVCPLLNQGAVCSATA</sequence>
<proteinExistence type="predicted"/>
<protein>
    <submittedName>
        <fullName evidence="1">Uncharacterized protein</fullName>
    </submittedName>
</protein>
<accession>A0AAV7WC83</accession>
<evidence type="ECO:0000313" key="2">
    <source>
        <dbReference type="Proteomes" id="UP001066276"/>
    </source>
</evidence>
<reference evidence="1" key="1">
    <citation type="journal article" date="2022" name="bioRxiv">
        <title>Sequencing and chromosome-scale assembly of the giantPleurodeles waltlgenome.</title>
        <authorList>
            <person name="Brown T."/>
            <person name="Elewa A."/>
            <person name="Iarovenko S."/>
            <person name="Subramanian E."/>
            <person name="Araus A.J."/>
            <person name="Petzold A."/>
            <person name="Susuki M."/>
            <person name="Suzuki K.-i.T."/>
            <person name="Hayashi T."/>
            <person name="Toyoda A."/>
            <person name="Oliveira C."/>
            <person name="Osipova E."/>
            <person name="Leigh N.D."/>
            <person name="Simon A."/>
            <person name="Yun M.H."/>
        </authorList>
    </citation>
    <scope>NUCLEOTIDE SEQUENCE</scope>
    <source>
        <strain evidence="1">20211129_DDA</strain>
        <tissue evidence="1">Liver</tissue>
    </source>
</reference>
<dbReference type="EMBL" id="JANPWB010000002">
    <property type="protein sequence ID" value="KAJ1210490.1"/>
    <property type="molecule type" value="Genomic_DNA"/>
</dbReference>
<dbReference type="Proteomes" id="UP001066276">
    <property type="component" value="Chromosome 1_2"/>
</dbReference>
<gene>
    <name evidence="1" type="ORF">NDU88_005854</name>
</gene>
<dbReference type="AlphaFoldDB" id="A0AAV7WC83"/>
<comment type="caution">
    <text evidence="1">The sequence shown here is derived from an EMBL/GenBank/DDBJ whole genome shotgun (WGS) entry which is preliminary data.</text>
</comment>
<keyword evidence="2" id="KW-1185">Reference proteome</keyword>
<evidence type="ECO:0000313" key="1">
    <source>
        <dbReference type="EMBL" id="KAJ1210490.1"/>
    </source>
</evidence>
<organism evidence="1 2">
    <name type="scientific">Pleurodeles waltl</name>
    <name type="common">Iberian ribbed newt</name>
    <dbReference type="NCBI Taxonomy" id="8319"/>
    <lineage>
        <taxon>Eukaryota</taxon>
        <taxon>Metazoa</taxon>
        <taxon>Chordata</taxon>
        <taxon>Craniata</taxon>
        <taxon>Vertebrata</taxon>
        <taxon>Euteleostomi</taxon>
        <taxon>Amphibia</taxon>
        <taxon>Batrachia</taxon>
        <taxon>Caudata</taxon>
        <taxon>Salamandroidea</taxon>
        <taxon>Salamandridae</taxon>
        <taxon>Pleurodelinae</taxon>
        <taxon>Pleurodeles</taxon>
    </lineage>
</organism>